<gene>
    <name evidence="2" type="ORF">QJT81_11770</name>
</gene>
<feature type="repeat" description="TPR" evidence="1">
    <location>
        <begin position="16"/>
        <end position="49"/>
    </location>
</feature>
<evidence type="ECO:0000313" key="2">
    <source>
        <dbReference type="EMBL" id="WGZ92550.1"/>
    </source>
</evidence>
<evidence type="ECO:0000256" key="1">
    <source>
        <dbReference type="PROSITE-ProRule" id="PRU00339"/>
    </source>
</evidence>
<dbReference type="EMBL" id="CP124756">
    <property type="protein sequence ID" value="WGZ92550.1"/>
    <property type="molecule type" value="Genomic_DNA"/>
</dbReference>
<keyword evidence="1" id="KW-0802">TPR repeat</keyword>
<dbReference type="InterPro" id="IPR019734">
    <property type="entry name" value="TPR_rpt"/>
</dbReference>
<accession>A0AA95KK26</accession>
<dbReference type="KEGG" id="tput:QJT81_11770"/>
<reference evidence="2" key="1">
    <citation type="journal article" date="2023" name="Int. J. Mol. Sci.">
        <title>Metagenomics Revealed a New Genus 'Candidatus Thiocaldithrix dubininis' gen. nov., sp. nov. and a New Species 'Candidatus Thiothrix putei' sp. nov. in the Family Thiotrichaceae, Some Members of Which Have Traits of Both Na+- and H+-Motive Energetics.</title>
        <authorList>
            <person name="Ravin N.V."/>
            <person name="Muntyan M.S."/>
            <person name="Smolyakov D.D."/>
            <person name="Rudenko T.S."/>
            <person name="Beletsky A.V."/>
            <person name="Mardanov A.V."/>
            <person name="Grabovich M.Y."/>
        </authorList>
    </citation>
    <scope>NUCLEOTIDE SEQUENCE</scope>
    <source>
        <strain evidence="2">GKL-02</strain>
    </source>
</reference>
<dbReference type="SMART" id="SM00028">
    <property type="entry name" value="TPR"/>
    <property type="match status" value="2"/>
</dbReference>
<dbReference type="AlphaFoldDB" id="A0AA95KK26"/>
<proteinExistence type="predicted"/>
<reference evidence="2" key="2">
    <citation type="submission" date="2023-04" db="EMBL/GenBank/DDBJ databases">
        <authorList>
            <person name="Beletskiy A.V."/>
            <person name="Mardanov A.V."/>
            <person name="Ravin N.V."/>
        </authorList>
    </citation>
    <scope>NUCLEOTIDE SEQUENCE</scope>
    <source>
        <strain evidence="2">GKL-02</strain>
    </source>
</reference>
<protein>
    <submittedName>
        <fullName evidence="2">Tetratricopeptide repeat protein</fullName>
    </submittedName>
</protein>
<dbReference type="InterPro" id="IPR011990">
    <property type="entry name" value="TPR-like_helical_dom_sf"/>
</dbReference>
<dbReference type="SUPFAM" id="SSF48452">
    <property type="entry name" value="TPR-like"/>
    <property type="match status" value="1"/>
</dbReference>
<dbReference type="PROSITE" id="PS50005">
    <property type="entry name" value="TPR"/>
    <property type="match status" value="1"/>
</dbReference>
<dbReference type="Pfam" id="PF13424">
    <property type="entry name" value="TPR_12"/>
    <property type="match status" value="1"/>
</dbReference>
<organism evidence="2">
    <name type="scientific">Candidatus Thiothrix putei</name>
    <dbReference type="NCBI Taxonomy" id="3080811"/>
    <lineage>
        <taxon>Bacteria</taxon>
        <taxon>Pseudomonadati</taxon>
        <taxon>Pseudomonadota</taxon>
        <taxon>Gammaproteobacteria</taxon>
        <taxon>Thiotrichales</taxon>
        <taxon>Thiotrichaceae</taxon>
        <taxon>Thiothrix</taxon>
    </lineage>
</organism>
<name>A0AA95KK26_9GAMM</name>
<dbReference type="Gene3D" id="1.25.40.10">
    <property type="entry name" value="Tetratricopeptide repeat domain"/>
    <property type="match status" value="1"/>
</dbReference>
<dbReference type="Proteomes" id="UP001301326">
    <property type="component" value="Chromosome"/>
</dbReference>
<sequence>MEIARARRAEMVAYEGTTLNNISLIYSARGDYDTALDFLKKSLAIQQEIGDVAGLCTTLFNIAFIQWQNGEHDEAKRSWVKVYGIAKKINLAQILQALESLAGNIGLEGGLQGWEMLAQQMNEA</sequence>